<dbReference type="OrthoDB" id="343582at2759"/>
<evidence type="ECO:0000313" key="4">
    <source>
        <dbReference type="Proteomes" id="UP000016924"/>
    </source>
</evidence>
<dbReference type="SMART" id="SM00582">
    <property type="entry name" value="RPR"/>
    <property type="match status" value="1"/>
</dbReference>
<dbReference type="GO" id="GO:0005737">
    <property type="term" value="C:cytoplasm"/>
    <property type="evidence" value="ECO:0007669"/>
    <property type="project" value="TreeGrafter"/>
</dbReference>
<dbReference type="GO" id="GO:0006369">
    <property type="term" value="P:termination of RNA polymerase II transcription"/>
    <property type="evidence" value="ECO:0007669"/>
    <property type="project" value="InterPro"/>
</dbReference>
<dbReference type="Proteomes" id="UP000016924">
    <property type="component" value="Unassembled WGS sequence"/>
</dbReference>
<dbReference type="InterPro" id="IPR045154">
    <property type="entry name" value="PCF11-like"/>
</dbReference>
<gene>
    <name evidence="3" type="ORF">W97_08915</name>
</gene>
<dbReference type="InterPro" id="IPR054127">
    <property type="entry name" value="Pcf11_C"/>
</dbReference>
<dbReference type="AlphaFoldDB" id="R7Z6E2"/>
<feature type="region of interest" description="Disordered" evidence="1">
    <location>
        <begin position="368"/>
        <end position="392"/>
    </location>
</feature>
<dbReference type="Gene3D" id="1.25.40.90">
    <property type="match status" value="1"/>
</dbReference>
<dbReference type="InterPro" id="IPR008942">
    <property type="entry name" value="ENTH_VHS"/>
</dbReference>
<dbReference type="Pfam" id="PF21936">
    <property type="entry name" value="Pcf11_C"/>
    <property type="match status" value="1"/>
</dbReference>
<dbReference type="Pfam" id="PF04818">
    <property type="entry name" value="CID"/>
    <property type="match status" value="1"/>
</dbReference>
<dbReference type="PANTHER" id="PTHR15921">
    <property type="entry name" value="PRE-MRNA CLEAVAGE COMPLEX II"/>
    <property type="match status" value="1"/>
</dbReference>
<dbReference type="SUPFAM" id="SSF48464">
    <property type="entry name" value="ENTH/VHS domain"/>
    <property type="match status" value="1"/>
</dbReference>
<dbReference type="CDD" id="cd16982">
    <property type="entry name" value="CID_Pcf11"/>
    <property type="match status" value="1"/>
</dbReference>
<evidence type="ECO:0000313" key="3">
    <source>
        <dbReference type="EMBL" id="EON69663.1"/>
    </source>
</evidence>
<organism evidence="3 4">
    <name type="scientific">Coniosporium apollinis (strain CBS 100218)</name>
    <name type="common">Rock-inhabiting black yeast</name>
    <dbReference type="NCBI Taxonomy" id="1168221"/>
    <lineage>
        <taxon>Eukaryota</taxon>
        <taxon>Fungi</taxon>
        <taxon>Dikarya</taxon>
        <taxon>Ascomycota</taxon>
        <taxon>Pezizomycotina</taxon>
        <taxon>Dothideomycetes</taxon>
        <taxon>Dothideomycetes incertae sedis</taxon>
        <taxon>Coniosporium</taxon>
    </lineage>
</organism>
<sequence length="678" mass="74082">MSLPSAEVAADFRDALQDLKMNSRPEISNLTIIAKENTEHAQAISRELENHIRATRPEWKLPALYVLDSIVKNVGTPYTVYLSRNLYKTFMDAYTLVDSQTRKAMEGLLRTWKQPVPESMDTRPVFPLEVTRDIESTLIKFRTVAFQTQQQQARSQRPVQSPLHGRPALAASTIPWRHTPTPPNAQYAPPSTPQSATSQSGHTTFTPPVTYPTPQPADRLGQDLERLISQAKLDFAANYFDTSTQQKLKALLDLQTILKSQQLPPQQLQAIQAEVDRLSSSLPSSQPMPASVAPQPAPQLLAQAPTPSPNLAQLFSQALPAQSTPTPLNQRPTATAVPALQIPPRISSPSAAPTFPPNLAQLLKQSVAPTATPPPSTPTVAPAPAPAPAAPPAVPLNLSQLLAQFTTPKPAPPPAPLPVAPPPRAASNGTAWLLEALRSQNLVPGQAAPSTSVVAATTPIPAQLQARPPQHRAHNVQNDVEMTTASIRRSRPHLKFLLYEANPSQCQECGRRFPATEEGRKLKARHHDWHFQVNMRLAEAANRPLQREWYCGEETWIKMRDRAPDIDAFENKPSTTAAQEVDGGKDKMPPVPYVLTSTEALGASVQCPVCHDTFKAVWHPEAEDWVWMDAVKRGDKIYHASCLAEMSRDGGSIGTPQPASATLVLGKRKAEVHDLKAP</sequence>
<evidence type="ECO:0000256" key="1">
    <source>
        <dbReference type="SAM" id="MobiDB-lite"/>
    </source>
</evidence>
<feature type="region of interest" description="Disordered" evidence="1">
    <location>
        <begin position="567"/>
        <end position="588"/>
    </location>
</feature>
<keyword evidence="4" id="KW-1185">Reference proteome</keyword>
<dbReference type="eggNOG" id="KOG2071">
    <property type="taxonomic scope" value="Eukaryota"/>
</dbReference>
<name>R7Z6E2_CONA1</name>
<dbReference type="GO" id="GO:0005849">
    <property type="term" value="C:mRNA cleavage factor complex"/>
    <property type="evidence" value="ECO:0007669"/>
    <property type="project" value="TreeGrafter"/>
</dbReference>
<feature type="domain" description="CID" evidence="2">
    <location>
        <begin position="4"/>
        <end position="142"/>
    </location>
</feature>
<dbReference type="PANTHER" id="PTHR15921:SF3">
    <property type="entry name" value="PRE-MRNA CLEAVAGE COMPLEX 2 PROTEIN PCF11"/>
    <property type="match status" value="1"/>
</dbReference>
<protein>
    <recommendedName>
        <fullName evidence="2">CID domain-containing protein</fullName>
    </recommendedName>
</protein>
<dbReference type="InterPro" id="IPR006569">
    <property type="entry name" value="CID_dom"/>
</dbReference>
<dbReference type="FunFam" id="1.25.40.90:FF:000016">
    <property type="entry name" value="mRNA cleavage factor complex component Pcf11"/>
    <property type="match status" value="1"/>
</dbReference>
<reference evidence="4" key="1">
    <citation type="submission" date="2012-06" db="EMBL/GenBank/DDBJ databases">
        <title>The genome sequence of Coniosporium apollinis CBS 100218.</title>
        <authorList>
            <consortium name="The Broad Institute Genome Sequencing Platform"/>
            <person name="Cuomo C."/>
            <person name="Gorbushina A."/>
            <person name="Noack S."/>
            <person name="Walker B."/>
            <person name="Young S.K."/>
            <person name="Zeng Q."/>
            <person name="Gargeya S."/>
            <person name="Fitzgerald M."/>
            <person name="Haas B."/>
            <person name="Abouelleil A."/>
            <person name="Alvarado L."/>
            <person name="Arachchi H.M."/>
            <person name="Berlin A.M."/>
            <person name="Chapman S.B."/>
            <person name="Goldberg J."/>
            <person name="Griggs A."/>
            <person name="Gujja S."/>
            <person name="Hansen M."/>
            <person name="Howarth C."/>
            <person name="Imamovic A."/>
            <person name="Larimer J."/>
            <person name="McCowan C."/>
            <person name="Montmayeur A."/>
            <person name="Murphy C."/>
            <person name="Neiman D."/>
            <person name="Pearson M."/>
            <person name="Priest M."/>
            <person name="Roberts A."/>
            <person name="Saif S."/>
            <person name="Shea T."/>
            <person name="Sisk P."/>
            <person name="Sykes S."/>
            <person name="Wortman J."/>
            <person name="Nusbaum C."/>
            <person name="Birren B."/>
        </authorList>
    </citation>
    <scope>NUCLEOTIDE SEQUENCE [LARGE SCALE GENOMIC DNA]</scope>
    <source>
        <strain evidence="4">CBS 100218</strain>
    </source>
</reference>
<dbReference type="PROSITE" id="PS51391">
    <property type="entry name" value="CID"/>
    <property type="match status" value="1"/>
</dbReference>
<dbReference type="OMA" id="ARSDFAN"/>
<dbReference type="STRING" id="1168221.R7Z6E2"/>
<dbReference type="GO" id="GO:0003729">
    <property type="term" value="F:mRNA binding"/>
    <property type="evidence" value="ECO:0007669"/>
    <property type="project" value="InterPro"/>
</dbReference>
<feature type="region of interest" description="Disordered" evidence="1">
    <location>
        <begin position="174"/>
        <end position="219"/>
    </location>
</feature>
<dbReference type="GO" id="GO:0000993">
    <property type="term" value="F:RNA polymerase II complex binding"/>
    <property type="evidence" value="ECO:0007669"/>
    <property type="project" value="InterPro"/>
</dbReference>
<proteinExistence type="predicted"/>
<dbReference type="InterPro" id="IPR047415">
    <property type="entry name" value="Pcf11_CID"/>
</dbReference>
<dbReference type="GeneID" id="19906226"/>
<feature type="compositionally biased region" description="Low complexity" evidence="1">
    <location>
        <begin position="193"/>
        <end position="208"/>
    </location>
</feature>
<feature type="compositionally biased region" description="Pro residues" evidence="1">
    <location>
        <begin position="371"/>
        <end position="392"/>
    </location>
</feature>
<dbReference type="EMBL" id="JH767622">
    <property type="protein sequence ID" value="EON69663.1"/>
    <property type="molecule type" value="Genomic_DNA"/>
</dbReference>
<dbReference type="RefSeq" id="XP_007784980.1">
    <property type="nucleotide sequence ID" value="XM_007786790.1"/>
</dbReference>
<dbReference type="HOGENOM" id="CLU_015606_0_0_1"/>
<dbReference type="GO" id="GO:0031124">
    <property type="term" value="P:mRNA 3'-end processing"/>
    <property type="evidence" value="ECO:0007669"/>
    <property type="project" value="InterPro"/>
</dbReference>
<evidence type="ECO:0000259" key="2">
    <source>
        <dbReference type="PROSITE" id="PS51391"/>
    </source>
</evidence>
<accession>R7Z6E2</accession>